<dbReference type="SUPFAM" id="SSF81665">
    <property type="entry name" value="Calcium ATPase, transmembrane domain M"/>
    <property type="match status" value="1"/>
</dbReference>
<dbReference type="Proteomes" id="UP001524318">
    <property type="component" value="Unassembled WGS sequence"/>
</dbReference>
<keyword evidence="1" id="KW-0479">Metal-binding</keyword>
<evidence type="ECO:0000256" key="1">
    <source>
        <dbReference type="ARBA" id="ARBA00022723"/>
    </source>
</evidence>
<keyword evidence="3" id="KW-1133">Transmembrane helix</keyword>
<accession>A0ABT1LLY4</accession>
<feature type="transmembrane region" description="Helical" evidence="3">
    <location>
        <begin position="112"/>
        <end position="128"/>
    </location>
</feature>
<keyword evidence="3" id="KW-0812">Transmembrane</keyword>
<dbReference type="PANTHER" id="PTHR24093">
    <property type="entry name" value="CATION TRANSPORTING ATPASE"/>
    <property type="match status" value="1"/>
</dbReference>
<name>A0ABT1LLY4_9MICC</name>
<feature type="transmembrane region" description="Helical" evidence="3">
    <location>
        <begin position="77"/>
        <end position="100"/>
    </location>
</feature>
<dbReference type="EMBL" id="JANCLV010000003">
    <property type="protein sequence ID" value="MCP8999440.1"/>
    <property type="molecule type" value="Genomic_DNA"/>
</dbReference>
<proteinExistence type="predicted"/>
<feature type="transmembrane region" description="Helical" evidence="3">
    <location>
        <begin position="149"/>
        <end position="169"/>
    </location>
</feature>
<dbReference type="PANTHER" id="PTHR24093:SF506">
    <property type="entry name" value="CATION-TRANSPORTING ATPASE PMA1"/>
    <property type="match status" value="1"/>
</dbReference>
<organism evidence="5 6">
    <name type="scientific">Pseudarthrobacter humi</name>
    <dbReference type="NCBI Taxonomy" id="2952523"/>
    <lineage>
        <taxon>Bacteria</taxon>
        <taxon>Bacillati</taxon>
        <taxon>Actinomycetota</taxon>
        <taxon>Actinomycetes</taxon>
        <taxon>Micrococcales</taxon>
        <taxon>Micrococcaceae</taxon>
        <taxon>Pseudarthrobacter</taxon>
    </lineage>
</organism>
<gene>
    <name evidence="5" type="ORF">NFC73_06790</name>
</gene>
<evidence type="ECO:0000256" key="2">
    <source>
        <dbReference type="ARBA" id="ARBA00022842"/>
    </source>
</evidence>
<feature type="domain" description="Cation-transporting P-type ATPase C-terminal" evidence="4">
    <location>
        <begin position="29"/>
        <end position="204"/>
    </location>
</feature>
<dbReference type="RefSeq" id="WP_254748734.1">
    <property type="nucleotide sequence ID" value="NZ_JANCLV010000003.1"/>
</dbReference>
<dbReference type="Gene3D" id="1.20.1110.10">
    <property type="entry name" value="Calcium-transporting ATPase, transmembrane domain"/>
    <property type="match status" value="2"/>
</dbReference>
<evidence type="ECO:0000313" key="5">
    <source>
        <dbReference type="EMBL" id="MCP8999440.1"/>
    </source>
</evidence>
<keyword evidence="6" id="KW-1185">Reference proteome</keyword>
<protein>
    <submittedName>
        <fullName evidence="5">Cation-translocating P-type ATPase C-terminal domain-containing protein</fullName>
    </submittedName>
</protein>
<evidence type="ECO:0000259" key="4">
    <source>
        <dbReference type="Pfam" id="PF00689"/>
    </source>
</evidence>
<reference evidence="5 6" key="1">
    <citation type="submission" date="2022-06" db="EMBL/GenBank/DDBJ databases">
        <title>Pseudarthrobacter sp. strain RMG13 Genome sequencing and assembly.</title>
        <authorList>
            <person name="Kim I."/>
        </authorList>
    </citation>
    <scope>NUCLEOTIDE SEQUENCE [LARGE SCALE GENOMIC DNA]</scope>
    <source>
        <strain evidence="5 6">RMG13</strain>
    </source>
</reference>
<sequence length="219" mass="23568">MGEVFTVFLGVIFAGTIGLGGAGSEPVALPLLATQILWINLVTDSGPALAMGVDPERDDVMARPPRKMTDRILGRRMWTGILAVGLVMGIATLLTIDIFLPDGLVHGSDSLYVARTAGFTTLVFAQLFNAFTSRSDTASAFHRLFANKWLWGAVLLAAALQFAVVESPLLQQAFGTASLDAAHWAVCIGIASTVLWFDELRKMFYRSARRNKSAPAPRG</sequence>
<comment type="caution">
    <text evidence="5">The sequence shown here is derived from an EMBL/GenBank/DDBJ whole genome shotgun (WGS) entry which is preliminary data.</text>
</comment>
<keyword evidence="3" id="KW-0472">Membrane</keyword>
<dbReference type="Pfam" id="PF00689">
    <property type="entry name" value="Cation_ATPase_C"/>
    <property type="match status" value="1"/>
</dbReference>
<evidence type="ECO:0000313" key="6">
    <source>
        <dbReference type="Proteomes" id="UP001524318"/>
    </source>
</evidence>
<dbReference type="InterPro" id="IPR023298">
    <property type="entry name" value="ATPase_P-typ_TM_dom_sf"/>
</dbReference>
<dbReference type="InterPro" id="IPR006068">
    <property type="entry name" value="ATPase_P-typ_cation-transptr_C"/>
</dbReference>
<keyword evidence="2" id="KW-0460">Magnesium</keyword>
<evidence type="ECO:0000256" key="3">
    <source>
        <dbReference type="SAM" id="Phobius"/>
    </source>
</evidence>
<feature type="transmembrane region" description="Helical" evidence="3">
    <location>
        <begin position="181"/>
        <end position="200"/>
    </location>
</feature>